<organism evidence="2 3">
    <name type="scientific">Saliniradius amylolyticus</name>
    <dbReference type="NCBI Taxonomy" id="2183582"/>
    <lineage>
        <taxon>Bacteria</taxon>
        <taxon>Pseudomonadati</taxon>
        <taxon>Pseudomonadota</taxon>
        <taxon>Gammaproteobacteria</taxon>
        <taxon>Alteromonadales</taxon>
        <taxon>Alteromonadaceae</taxon>
        <taxon>Saliniradius</taxon>
    </lineage>
</organism>
<name>A0A2S2E240_9ALTE</name>
<dbReference type="AlphaFoldDB" id="A0A2S2E240"/>
<feature type="domain" description="ABM" evidence="1">
    <location>
        <begin position="5"/>
        <end position="71"/>
    </location>
</feature>
<dbReference type="RefSeq" id="WP_109339331.1">
    <property type="nucleotide sequence ID" value="NZ_CP029347.1"/>
</dbReference>
<reference evidence="2 3" key="1">
    <citation type="submission" date="2018-05" db="EMBL/GenBank/DDBJ databases">
        <title>Salinimonas sp. HMF8227 Genome sequencing and assembly.</title>
        <authorList>
            <person name="Kang H."/>
            <person name="Kang J."/>
            <person name="Cha I."/>
            <person name="Kim H."/>
            <person name="Joh K."/>
        </authorList>
    </citation>
    <scope>NUCLEOTIDE SEQUENCE [LARGE SCALE GENOMIC DNA]</scope>
    <source>
        <strain evidence="2 3">HMF8227</strain>
    </source>
</reference>
<proteinExistence type="predicted"/>
<dbReference type="SUPFAM" id="SSF54909">
    <property type="entry name" value="Dimeric alpha+beta barrel"/>
    <property type="match status" value="1"/>
</dbReference>
<sequence length="114" mass="13014">MKYLFEIKVDSDHRAEDYAQAWLAASRLIQQAAGAQGTELHRDLSDPQRLIAIAHWETKAQRDAMEQHKPSQVMAIIKRAAEFCKVTPIGEFAEPEWRVLPSELPETKSDQREG</sequence>
<evidence type="ECO:0000259" key="1">
    <source>
        <dbReference type="Pfam" id="PF03992"/>
    </source>
</evidence>
<dbReference type="InterPro" id="IPR007138">
    <property type="entry name" value="ABM_dom"/>
</dbReference>
<keyword evidence="3" id="KW-1185">Reference proteome</keyword>
<dbReference type="Pfam" id="PF03992">
    <property type="entry name" value="ABM"/>
    <property type="match status" value="1"/>
</dbReference>
<dbReference type="KEGG" id="salh:HMF8227_01230"/>
<dbReference type="InterPro" id="IPR011008">
    <property type="entry name" value="Dimeric_a/b-barrel"/>
</dbReference>
<evidence type="ECO:0000313" key="3">
    <source>
        <dbReference type="Proteomes" id="UP000245728"/>
    </source>
</evidence>
<evidence type="ECO:0000313" key="2">
    <source>
        <dbReference type="EMBL" id="AWL11711.1"/>
    </source>
</evidence>
<protein>
    <recommendedName>
        <fullName evidence="1">ABM domain-containing protein</fullName>
    </recommendedName>
</protein>
<dbReference type="Proteomes" id="UP000245728">
    <property type="component" value="Chromosome"/>
</dbReference>
<dbReference type="EMBL" id="CP029347">
    <property type="protein sequence ID" value="AWL11711.1"/>
    <property type="molecule type" value="Genomic_DNA"/>
</dbReference>
<accession>A0A2S2E240</accession>
<dbReference type="Gene3D" id="3.30.70.100">
    <property type="match status" value="1"/>
</dbReference>
<gene>
    <name evidence="2" type="ORF">HMF8227_01230</name>
</gene>
<dbReference type="OrthoDB" id="8906327at2"/>